<evidence type="ECO:0000313" key="6">
    <source>
        <dbReference type="Proteomes" id="UP001589647"/>
    </source>
</evidence>
<keyword evidence="1" id="KW-0805">Transcription regulation</keyword>
<dbReference type="PANTHER" id="PTHR33154:SF33">
    <property type="entry name" value="TRANSCRIPTIONAL REPRESSOR SDPR"/>
    <property type="match status" value="1"/>
</dbReference>
<dbReference type="InterPro" id="IPR036390">
    <property type="entry name" value="WH_DNA-bd_sf"/>
</dbReference>
<name>A0ABV5I694_9ACTN</name>
<sequence length="105" mass="12230">MSVDAFSVLSEPTRRRILDRLRVAESSVNELVQALDVSQPTVSKQLKVLREAGFVTCRTEAQRRIYRIHAGPFRALDDWLQPYRALWDRHLDALERHLDNLEETS</sequence>
<dbReference type="SUPFAM" id="SSF46785">
    <property type="entry name" value="Winged helix' DNA-binding domain"/>
    <property type="match status" value="1"/>
</dbReference>
<dbReference type="Gene3D" id="1.10.10.10">
    <property type="entry name" value="Winged helix-like DNA-binding domain superfamily/Winged helix DNA-binding domain"/>
    <property type="match status" value="1"/>
</dbReference>
<dbReference type="InterPro" id="IPR001845">
    <property type="entry name" value="HTH_ArsR_DNA-bd_dom"/>
</dbReference>
<evidence type="ECO:0000313" key="5">
    <source>
        <dbReference type="EMBL" id="MFB9199653.1"/>
    </source>
</evidence>
<accession>A0ABV5I694</accession>
<evidence type="ECO:0000256" key="2">
    <source>
        <dbReference type="ARBA" id="ARBA00023125"/>
    </source>
</evidence>
<organism evidence="5 6">
    <name type="scientific">Nonomuraea spiralis</name>
    <dbReference type="NCBI Taxonomy" id="46182"/>
    <lineage>
        <taxon>Bacteria</taxon>
        <taxon>Bacillati</taxon>
        <taxon>Actinomycetota</taxon>
        <taxon>Actinomycetes</taxon>
        <taxon>Streptosporangiales</taxon>
        <taxon>Streptosporangiaceae</taxon>
        <taxon>Nonomuraea</taxon>
    </lineage>
</organism>
<dbReference type="Proteomes" id="UP001589647">
    <property type="component" value="Unassembled WGS sequence"/>
</dbReference>
<comment type="caution">
    <text evidence="5">The sequence shown here is derived from an EMBL/GenBank/DDBJ whole genome shotgun (WGS) entry which is preliminary data.</text>
</comment>
<protein>
    <submittedName>
        <fullName evidence="5">ArsR/SmtB family transcription factor</fullName>
    </submittedName>
</protein>
<gene>
    <name evidence="5" type="ORF">ACFFV7_00500</name>
</gene>
<dbReference type="RefSeq" id="WP_185845314.1">
    <property type="nucleotide sequence ID" value="NZ_BMRC01000001.1"/>
</dbReference>
<dbReference type="NCBIfam" id="NF033788">
    <property type="entry name" value="HTH_metalloreg"/>
    <property type="match status" value="1"/>
</dbReference>
<dbReference type="PROSITE" id="PS50987">
    <property type="entry name" value="HTH_ARSR_2"/>
    <property type="match status" value="1"/>
</dbReference>
<evidence type="ECO:0000259" key="4">
    <source>
        <dbReference type="PROSITE" id="PS50987"/>
    </source>
</evidence>
<dbReference type="InterPro" id="IPR036388">
    <property type="entry name" value="WH-like_DNA-bd_sf"/>
</dbReference>
<dbReference type="EMBL" id="JBHMEI010000001">
    <property type="protein sequence ID" value="MFB9199653.1"/>
    <property type="molecule type" value="Genomic_DNA"/>
</dbReference>
<keyword evidence="6" id="KW-1185">Reference proteome</keyword>
<proteinExistence type="predicted"/>
<dbReference type="InterPro" id="IPR051081">
    <property type="entry name" value="HTH_MetalResp_TranReg"/>
</dbReference>
<dbReference type="PRINTS" id="PR00778">
    <property type="entry name" value="HTHARSR"/>
</dbReference>
<dbReference type="PANTHER" id="PTHR33154">
    <property type="entry name" value="TRANSCRIPTIONAL REGULATOR, ARSR FAMILY"/>
    <property type="match status" value="1"/>
</dbReference>
<keyword evidence="3" id="KW-0804">Transcription</keyword>
<evidence type="ECO:0000256" key="3">
    <source>
        <dbReference type="ARBA" id="ARBA00023163"/>
    </source>
</evidence>
<dbReference type="SMART" id="SM00418">
    <property type="entry name" value="HTH_ARSR"/>
    <property type="match status" value="1"/>
</dbReference>
<dbReference type="CDD" id="cd00090">
    <property type="entry name" value="HTH_ARSR"/>
    <property type="match status" value="1"/>
</dbReference>
<dbReference type="Pfam" id="PF01022">
    <property type="entry name" value="HTH_5"/>
    <property type="match status" value="1"/>
</dbReference>
<reference evidence="5 6" key="1">
    <citation type="submission" date="2024-09" db="EMBL/GenBank/DDBJ databases">
        <authorList>
            <person name="Sun Q."/>
            <person name="Mori K."/>
        </authorList>
    </citation>
    <scope>NUCLEOTIDE SEQUENCE [LARGE SCALE GENOMIC DNA]</scope>
    <source>
        <strain evidence="5 6">CCM 3426</strain>
    </source>
</reference>
<keyword evidence="2" id="KW-0238">DNA-binding</keyword>
<evidence type="ECO:0000256" key="1">
    <source>
        <dbReference type="ARBA" id="ARBA00023015"/>
    </source>
</evidence>
<feature type="domain" description="HTH arsR-type" evidence="4">
    <location>
        <begin position="1"/>
        <end position="105"/>
    </location>
</feature>
<dbReference type="InterPro" id="IPR011991">
    <property type="entry name" value="ArsR-like_HTH"/>
</dbReference>